<evidence type="ECO:0000313" key="16">
    <source>
        <dbReference type="Proteomes" id="UP001177023"/>
    </source>
</evidence>
<keyword evidence="5 12" id="KW-1133">Transmembrane helix</keyword>
<dbReference type="GO" id="GO:0008528">
    <property type="term" value="F:G protein-coupled peptide receptor activity"/>
    <property type="evidence" value="ECO:0007669"/>
    <property type="project" value="TreeGrafter"/>
</dbReference>
<name>A0AA36CXB3_9BILA</name>
<keyword evidence="6" id="KW-0297">G-protein coupled receptor</keyword>
<feature type="region of interest" description="Disordered" evidence="11">
    <location>
        <begin position="402"/>
        <end position="463"/>
    </location>
</feature>
<feature type="domain" description="G-protein coupled receptors family 2 profile 1" evidence="13">
    <location>
        <begin position="10"/>
        <end position="95"/>
    </location>
</feature>
<dbReference type="SUPFAM" id="SSF81321">
    <property type="entry name" value="Family A G protein-coupled receptor-like"/>
    <property type="match status" value="1"/>
</dbReference>
<dbReference type="InterPro" id="IPR036445">
    <property type="entry name" value="GPCR_2_extracell_dom_sf"/>
</dbReference>
<dbReference type="Pfam" id="PF02793">
    <property type="entry name" value="HRM"/>
    <property type="match status" value="1"/>
</dbReference>
<evidence type="ECO:0000256" key="9">
    <source>
        <dbReference type="ARBA" id="ARBA00023180"/>
    </source>
</evidence>
<dbReference type="InterPro" id="IPR001879">
    <property type="entry name" value="GPCR_2_extracellular_dom"/>
</dbReference>
<dbReference type="Gene3D" id="1.20.1070.10">
    <property type="entry name" value="Rhodopsin 7-helix transmembrane proteins"/>
    <property type="match status" value="1"/>
</dbReference>
<dbReference type="PANTHER" id="PTHR45620:SF37">
    <property type="entry name" value="G_PROTEIN_RECEP_F2_4 DOMAIN-CONTAINING PROTEIN"/>
    <property type="match status" value="1"/>
</dbReference>
<dbReference type="CDD" id="cd15041">
    <property type="entry name" value="7tmB1_hormone_R"/>
    <property type="match status" value="1"/>
</dbReference>
<dbReference type="AlphaFoldDB" id="A0AA36CXB3"/>
<feature type="transmembrane region" description="Helical" evidence="12">
    <location>
        <begin position="186"/>
        <end position="210"/>
    </location>
</feature>
<dbReference type="PRINTS" id="PR00249">
    <property type="entry name" value="GPCRSECRETIN"/>
</dbReference>
<keyword evidence="8" id="KW-0675">Receptor</keyword>
<dbReference type="InterPro" id="IPR050332">
    <property type="entry name" value="GPCR_2"/>
</dbReference>
<evidence type="ECO:0000256" key="7">
    <source>
        <dbReference type="ARBA" id="ARBA00023136"/>
    </source>
</evidence>
<comment type="subcellular location">
    <subcellularLocation>
        <location evidence="1">Cell membrane</location>
        <topology evidence="1">Multi-pass membrane protein</topology>
    </subcellularLocation>
</comment>
<keyword evidence="16" id="KW-1185">Reference proteome</keyword>
<comment type="caution">
    <text evidence="15">The sequence shown here is derived from an EMBL/GenBank/DDBJ whole genome shotgun (WGS) entry which is preliminary data.</text>
</comment>
<dbReference type="SUPFAM" id="SSF111418">
    <property type="entry name" value="Hormone receptor domain"/>
    <property type="match status" value="1"/>
</dbReference>
<keyword evidence="4 12" id="KW-0812">Transmembrane</keyword>
<evidence type="ECO:0000256" key="5">
    <source>
        <dbReference type="ARBA" id="ARBA00022989"/>
    </source>
</evidence>
<feature type="transmembrane region" description="Helical" evidence="12">
    <location>
        <begin position="321"/>
        <end position="338"/>
    </location>
</feature>
<evidence type="ECO:0000256" key="12">
    <source>
        <dbReference type="SAM" id="Phobius"/>
    </source>
</evidence>
<keyword evidence="3" id="KW-1003">Cell membrane</keyword>
<dbReference type="GO" id="GO:0007188">
    <property type="term" value="P:adenylate cyclase-modulating G protein-coupled receptor signaling pathway"/>
    <property type="evidence" value="ECO:0007669"/>
    <property type="project" value="TreeGrafter"/>
</dbReference>
<feature type="transmembrane region" description="Helical" evidence="12">
    <location>
        <begin position="344"/>
        <end position="369"/>
    </location>
</feature>
<feature type="transmembrane region" description="Helical" evidence="12">
    <location>
        <begin position="148"/>
        <end position="166"/>
    </location>
</feature>
<evidence type="ECO:0000256" key="8">
    <source>
        <dbReference type="ARBA" id="ARBA00023170"/>
    </source>
</evidence>
<dbReference type="PROSITE" id="PS00649">
    <property type="entry name" value="G_PROTEIN_RECEP_F2_1"/>
    <property type="match status" value="1"/>
</dbReference>
<feature type="transmembrane region" description="Helical" evidence="12">
    <location>
        <begin position="275"/>
        <end position="301"/>
    </location>
</feature>
<dbReference type="GO" id="GO:0005886">
    <property type="term" value="C:plasma membrane"/>
    <property type="evidence" value="ECO:0007669"/>
    <property type="project" value="UniProtKB-SubCell"/>
</dbReference>
<evidence type="ECO:0000256" key="3">
    <source>
        <dbReference type="ARBA" id="ARBA00022475"/>
    </source>
</evidence>
<organism evidence="15 16">
    <name type="scientific">Mesorhabditis spiculigera</name>
    <dbReference type="NCBI Taxonomy" id="96644"/>
    <lineage>
        <taxon>Eukaryota</taxon>
        <taxon>Metazoa</taxon>
        <taxon>Ecdysozoa</taxon>
        <taxon>Nematoda</taxon>
        <taxon>Chromadorea</taxon>
        <taxon>Rhabditida</taxon>
        <taxon>Rhabditina</taxon>
        <taxon>Rhabditomorpha</taxon>
        <taxon>Rhabditoidea</taxon>
        <taxon>Rhabditidae</taxon>
        <taxon>Mesorhabditinae</taxon>
        <taxon>Mesorhabditis</taxon>
    </lineage>
</organism>
<dbReference type="EMBL" id="CATQJA010002645">
    <property type="protein sequence ID" value="CAJ0576639.1"/>
    <property type="molecule type" value="Genomic_DNA"/>
</dbReference>
<feature type="transmembrane region" description="Helical" evidence="12">
    <location>
        <begin position="110"/>
        <end position="136"/>
    </location>
</feature>
<evidence type="ECO:0000256" key="10">
    <source>
        <dbReference type="ARBA" id="ARBA00023224"/>
    </source>
</evidence>
<feature type="transmembrane region" description="Helical" evidence="12">
    <location>
        <begin position="231"/>
        <end position="255"/>
    </location>
</feature>
<accession>A0AA36CXB3</accession>
<dbReference type="Gene3D" id="4.10.1240.10">
    <property type="entry name" value="GPCR, family 2, extracellular hormone receptor domain"/>
    <property type="match status" value="1"/>
</dbReference>
<dbReference type="InterPro" id="IPR017983">
    <property type="entry name" value="GPCR_2_secretin-like_CS"/>
</dbReference>
<dbReference type="PROSITE" id="PS50261">
    <property type="entry name" value="G_PROTEIN_RECEP_F2_4"/>
    <property type="match status" value="1"/>
</dbReference>
<evidence type="ECO:0000256" key="11">
    <source>
        <dbReference type="SAM" id="MobiDB-lite"/>
    </source>
</evidence>
<comment type="similarity">
    <text evidence="2">Belongs to the G-protein coupled receptor 2 family.</text>
</comment>
<evidence type="ECO:0000256" key="6">
    <source>
        <dbReference type="ARBA" id="ARBA00023040"/>
    </source>
</evidence>
<protein>
    <submittedName>
        <fullName evidence="15">Uncharacterized protein</fullName>
    </submittedName>
</protein>
<evidence type="ECO:0000259" key="14">
    <source>
        <dbReference type="PROSITE" id="PS50261"/>
    </source>
</evidence>
<dbReference type="Proteomes" id="UP001177023">
    <property type="component" value="Unassembled WGS sequence"/>
</dbReference>
<dbReference type="InterPro" id="IPR017981">
    <property type="entry name" value="GPCR_2-like_7TM"/>
</dbReference>
<evidence type="ECO:0000313" key="15">
    <source>
        <dbReference type="EMBL" id="CAJ0576639.1"/>
    </source>
</evidence>
<gene>
    <name evidence="15" type="ORF">MSPICULIGERA_LOCUS14929</name>
</gene>
<proteinExistence type="inferred from homology"/>
<dbReference type="GO" id="GO:0007166">
    <property type="term" value="P:cell surface receptor signaling pathway"/>
    <property type="evidence" value="ECO:0007669"/>
    <property type="project" value="InterPro"/>
</dbReference>
<feature type="non-terminal residue" evidence="15">
    <location>
        <position position="1"/>
    </location>
</feature>
<keyword evidence="10" id="KW-0807">Transducer</keyword>
<keyword evidence="7 12" id="KW-0472">Membrane</keyword>
<keyword evidence="9" id="KW-0325">Glycoprotein</keyword>
<evidence type="ECO:0000256" key="4">
    <source>
        <dbReference type="ARBA" id="ARBA00022692"/>
    </source>
</evidence>
<evidence type="ECO:0000256" key="1">
    <source>
        <dbReference type="ARBA" id="ARBA00004651"/>
    </source>
</evidence>
<dbReference type="SMART" id="SM00008">
    <property type="entry name" value="HormR"/>
    <property type="match status" value="1"/>
</dbReference>
<evidence type="ECO:0000259" key="13">
    <source>
        <dbReference type="PROSITE" id="PS50227"/>
    </source>
</evidence>
<feature type="domain" description="G-protein coupled receptors family 2 profile 2" evidence="14">
    <location>
        <begin position="111"/>
        <end position="370"/>
    </location>
</feature>
<dbReference type="Pfam" id="PF00002">
    <property type="entry name" value="7tm_2"/>
    <property type="match status" value="1"/>
</dbReference>
<evidence type="ECO:0000256" key="2">
    <source>
        <dbReference type="ARBA" id="ARBA00005314"/>
    </source>
</evidence>
<dbReference type="PROSITE" id="PS50227">
    <property type="entry name" value="G_PROTEIN_RECEP_F2_3"/>
    <property type="match status" value="1"/>
</dbReference>
<reference evidence="15" key="1">
    <citation type="submission" date="2023-06" db="EMBL/GenBank/DDBJ databases">
        <authorList>
            <person name="Delattre M."/>
        </authorList>
    </citation>
    <scope>NUCLEOTIDE SEQUENCE</scope>
    <source>
        <strain evidence="15">AF72</strain>
    </source>
</reference>
<sequence>MGLVQVEQATCASLTSHFGTNYSDGCGVDFDRSLCWQPAKYGEVAERSCPFTYCPEVPGCAELAKSLVLRTCLTTGWNKTDYGQCINIIKDHRECIVGFCNRCPDTMRDIVIAVSLTLSVISVVLLLAAIILFSIFDSIQCRRLSIHKNLAVAFVFRFIFLGIWTVTQNSAAFNDCNLYSGYMHHLEWLCKSILWCVIYFQVASVMWMLIEGAYLYSRFTVFAMRHSDAPYAIYMFCGWGVPAIVVMAWTIIHHFKMQNVADGFCWLPYAQGPHLWILAGTMGLALILNLVFLLLIVAILVQKLRTENTAESKKIWRTIKATLLLVPLLGISNIPLFYEPENRTAFYMLGSAILQHSQGIFIAVLYCFLNSEVQNAIKRHTKFSKLPIANYFVGRRQRFETERTYVPPDNQSTATNHKLGVPMAELNGTAADKSPSKDSMSNGTSAKLEPIREKDDAGSQEFS</sequence>
<dbReference type="InterPro" id="IPR000832">
    <property type="entry name" value="GPCR_2_secretin-like"/>
</dbReference>
<dbReference type="PANTHER" id="PTHR45620">
    <property type="entry name" value="PDF RECEPTOR-LIKE PROTEIN-RELATED"/>
    <property type="match status" value="1"/>
</dbReference>